<dbReference type="Gene3D" id="3.30.70.330">
    <property type="match status" value="3"/>
</dbReference>
<comment type="function">
    <text evidence="7">Plays a role in pre-mRNA splicing. Binds to the polypyrimidine tract of introns. May promote the binding of U2 snRNP to pre-mRNA.</text>
</comment>
<keyword evidence="6" id="KW-0539">Nucleus</keyword>
<dbReference type="GO" id="GO:0006417">
    <property type="term" value="P:regulation of translation"/>
    <property type="evidence" value="ECO:0007669"/>
    <property type="project" value="UniProtKB-ARBA"/>
</dbReference>
<dbReference type="AlphaFoldDB" id="A0AB40AIA3"/>
<accession>A0AB40AIA3</accession>
<dbReference type="InterPro" id="IPR021790">
    <property type="entry name" value="PTBP1-like_RRM2"/>
</dbReference>
<evidence type="ECO:0000256" key="9">
    <source>
        <dbReference type="SAM" id="MobiDB-lite"/>
    </source>
</evidence>
<dbReference type="InterPro" id="IPR034792">
    <property type="entry name" value="PTBPH1/PTBPH2_RRM1"/>
</dbReference>
<protein>
    <submittedName>
        <fullName evidence="12">Polypyrimidine tract-binding protein homolog 1-like</fullName>
    </submittedName>
</protein>
<name>A0AB40AIA3_DIOCR</name>
<feature type="domain" description="RRM" evidence="10">
    <location>
        <begin position="242"/>
        <end position="322"/>
    </location>
</feature>
<dbReference type="InterPro" id="IPR000504">
    <property type="entry name" value="RRM_dom"/>
</dbReference>
<evidence type="ECO:0000256" key="7">
    <source>
        <dbReference type="ARBA" id="ARBA00056336"/>
    </source>
</evidence>
<dbReference type="GO" id="GO:0009845">
    <property type="term" value="P:seed germination"/>
    <property type="evidence" value="ECO:0007669"/>
    <property type="project" value="UniProtKB-ARBA"/>
</dbReference>
<gene>
    <name evidence="12" type="primary">LOC120249982</name>
</gene>
<dbReference type="GeneID" id="120249982"/>
<dbReference type="Pfam" id="PF00076">
    <property type="entry name" value="RRM_1"/>
    <property type="match status" value="1"/>
</dbReference>
<feature type="domain" description="RRM" evidence="10">
    <location>
        <begin position="17"/>
        <end position="95"/>
    </location>
</feature>
<feature type="region of interest" description="Disordered" evidence="9">
    <location>
        <begin position="341"/>
        <end position="370"/>
    </location>
</feature>
<keyword evidence="4 8" id="KW-0694">RNA-binding</keyword>
<evidence type="ECO:0000259" key="10">
    <source>
        <dbReference type="PROSITE" id="PS50102"/>
    </source>
</evidence>
<sequence length="370" mass="40597">MSTASQPQFRYTQMPSKVLHLRNLPWECTEEELVELCKPFGKVVNTKCNVGANHNQAFVEFGDLNQAISMVSYYASSSEPAQVRGKTVYIQYSNRQEIVNNKSPGDITGNVLLVTIEGVEPSDVSIDVIYLVFSAFGIVHKIATFEKAAGFQALIQYSSAEYASNARIALDGRSIPRYLLPAHVSSCILRISFSAHTDLNIKFQSYRSRDYTNPYLPVNPSAIEGTLQHTVGSDGKKKELESNVLLASIENMQYAVTIEVLHTVFSAFGSVQKIAIFEKNGGTQALIQYPDATTAAAAKESLEGHCIYDGGFCKLHLTYSRHTDLNVKAYSDRSRDYTIPDTSLLVGPQPPGVPSSAPGWQGAPHQCNNA</sequence>
<keyword evidence="2" id="KW-0507">mRNA processing</keyword>
<reference evidence="12" key="1">
    <citation type="submission" date="2025-08" db="UniProtKB">
        <authorList>
            <consortium name="RefSeq"/>
        </authorList>
    </citation>
    <scope>IDENTIFICATION</scope>
</reference>
<dbReference type="RefSeq" id="XP_039114637.1">
    <property type="nucleotide sequence ID" value="XM_039258703.1"/>
</dbReference>
<dbReference type="PROSITE" id="PS50102">
    <property type="entry name" value="RRM"/>
    <property type="match status" value="2"/>
</dbReference>
<dbReference type="InterPro" id="IPR034794">
    <property type="entry name" value="PTBPH1/PTBPH2_RRM3"/>
</dbReference>
<organism evidence="11 12">
    <name type="scientific">Dioscorea cayennensis subsp. rotundata</name>
    <name type="common">White Guinea yam</name>
    <name type="synonym">Dioscorea rotundata</name>
    <dbReference type="NCBI Taxonomy" id="55577"/>
    <lineage>
        <taxon>Eukaryota</taxon>
        <taxon>Viridiplantae</taxon>
        <taxon>Streptophyta</taxon>
        <taxon>Embryophyta</taxon>
        <taxon>Tracheophyta</taxon>
        <taxon>Spermatophyta</taxon>
        <taxon>Magnoliopsida</taxon>
        <taxon>Liliopsida</taxon>
        <taxon>Dioscoreales</taxon>
        <taxon>Dioscoreaceae</taxon>
        <taxon>Dioscorea</taxon>
    </lineage>
</organism>
<evidence type="ECO:0000313" key="11">
    <source>
        <dbReference type="Proteomes" id="UP001515500"/>
    </source>
</evidence>
<evidence type="ECO:0000256" key="6">
    <source>
        <dbReference type="ARBA" id="ARBA00023242"/>
    </source>
</evidence>
<evidence type="ECO:0000256" key="3">
    <source>
        <dbReference type="ARBA" id="ARBA00022737"/>
    </source>
</evidence>
<comment type="subcellular location">
    <subcellularLocation>
        <location evidence="1">Nucleus</location>
    </subcellularLocation>
</comment>
<dbReference type="GO" id="GO:0003729">
    <property type="term" value="F:mRNA binding"/>
    <property type="evidence" value="ECO:0007669"/>
    <property type="project" value="UniProtKB-ARBA"/>
</dbReference>
<dbReference type="CDD" id="cd12686">
    <property type="entry name" value="RRM1_PTBPH1_PTBPH2"/>
    <property type="match status" value="1"/>
</dbReference>
<keyword evidence="11" id="KW-1185">Reference proteome</keyword>
<dbReference type="InterPro" id="IPR012677">
    <property type="entry name" value="Nucleotide-bd_a/b_plait_sf"/>
</dbReference>
<dbReference type="FunFam" id="3.30.70.330:FF:000260">
    <property type="entry name" value="Polypyrimidine tract-binding protein homolog 2"/>
    <property type="match status" value="1"/>
</dbReference>
<dbReference type="Proteomes" id="UP001515500">
    <property type="component" value="Chromosome 19"/>
</dbReference>
<dbReference type="FunFam" id="3.30.70.330:FF:000324">
    <property type="entry name" value="Polypyrimidine tract-binding protein-like 2"/>
    <property type="match status" value="1"/>
</dbReference>
<evidence type="ECO:0000256" key="8">
    <source>
        <dbReference type="PROSITE-ProRule" id="PRU00176"/>
    </source>
</evidence>
<dbReference type="GO" id="GO:0006397">
    <property type="term" value="P:mRNA processing"/>
    <property type="evidence" value="ECO:0007669"/>
    <property type="project" value="UniProtKB-KW"/>
</dbReference>
<dbReference type="PANTHER" id="PTHR15592">
    <property type="entry name" value="MATRIN 3/NUCLEAR PROTEIN 220-RELATED"/>
    <property type="match status" value="1"/>
</dbReference>
<evidence type="ECO:0000256" key="5">
    <source>
        <dbReference type="ARBA" id="ARBA00022990"/>
    </source>
</evidence>
<dbReference type="SMART" id="SM00360">
    <property type="entry name" value="RRM"/>
    <property type="match status" value="3"/>
</dbReference>
<dbReference type="Pfam" id="PF11835">
    <property type="entry name" value="RRM_8"/>
    <property type="match status" value="1"/>
</dbReference>
<dbReference type="InterPro" id="IPR035979">
    <property type="entry name" value="RBD_domain_sf"/>
</dbReference>
<evidence type="ECO:0000256" key="2">
    <source>
        <dbReference type="ARBA" id="ARBA00022664"/>
    </source>
</evidence>
<dbReference type="GO" id="GO:0000932">
    <property type="term" value="C:P-body"/>
    <property type="evidence" value="ECO:0007669"/>
    <property type="project" value="UniProtKB-ARBA"/>
</dbReference>
<proteinExistence type="predicted"/>
<dbReference type="CDD" id="cd12690">
    <property type="entry name" value="RRM3_PTBPH1_PTBPH2"/>
    <property type="match status" value="1"/>
</dbReference>
<dbReference type="SUPFAM" id="SSF54928">
    <property type="entry name" value="RNA-binding domain, RBD"/>
    <property type="match status" value="3"/>
</dbReference>
<keyword evidence="5" id="KW-0007">Acetylation</keyword>
<evidence type="ECO:0000256" key="1">
    <source>
        <dbReference type="ARBA" id="ARBA00004123"/>
    </source>
</evidence>
<dbReference type="Pfam" id="PF13893">
    <property type="entry name" value="RRM_5"/>
    <property type="match status" value="1"/>
</dbReference>
<dbReference type="GO" id="GO:0005634">
    <property type="term" value="C:nucleus"/>
    <property type="evidence" value="ECO:0007669"/>
    <property type="project" value="UniProtKB-SubCell"/>
</dbReference>
<dbReference type="GO" id="GO:0000381">
    <property type="term" value="P:regulation of alternative mRNA splicing, via spliceosome"/>
    <property type="evidence" value="ECO:0007669"/>
    <property type="project" value="UniProtKB-ARBA"/>
</dbReference>
<keyword evidence="3" id="KW-0677">Repeat</keyword>
<dbReference type="CDD" id="cd12691">
    <property type="entry name" value="RRM2_PTBPH1_PTBPH2"/>
    <property type="match status" value="1"/>
</dbReference>
<evidence type="ECO:0000313" key="12">
    <source>
        <dbReference type="RefSeq" id="XP_039114637.1"/>
    </source>
</evidence>
<dbReference type="InterPro" id="IPR034793">
    <property type="entry name" value="PTBPH1/PTBPH2_RRM2"/>
</dbReference>
<evidence type="ECO:0000256" key="4">
    <source>
        <dbReference type="ARBA" id="ARBA00022884"/>
    </source>
</evidence>